<protein>
    <submittedName>
        <fullName evidence="3">Unannotated protein</fullName>
    </submittedName>
</protein>
<evidence type="ECO:0000259" key="1">
    <source>
        <dbReference type="Pfam" id="PF13280"/>
    </source>
</evidence>
<evidence type="ECO:0000259" key="2">
    <source>
        <dbReference type="Pfam" id="PF19187"/>
    </source>
</evidence>
<gene>
    <name evidence="3" type="ORF">UFOPK1747_00149</name>
</gene>
<dbReference type="Pfam" id="PF19187">
    <property type="entry name" value="HTH_PafC"/>
    <property type="match status" value="1"/>
</dbReference>
<reference evidence="3" key="1">
    <citation type="submission" date="2020-05" db="EMBL/GenBank/DDBJ databases">
        <authorList>
            <person name="Chiriac C."/>
            <person name="Salcher M."/>
            <person name="Ghai R."/>
            <person name="Kavagutti S V."/>
        </authorList>
    </citation>
    <scope>NUCLEOTIDE SEQUENCE</scope>
</reference>
<dbReference type="PANTHER" id="PTHR34580">
    <property type="match status" value="1"/>
</dbReference>
<evidence type="ECO:0000313" key="3">
    <source>
        <dbReference type="EMBL" id="CAB4574052.1"/>
    </source>
</evidence>
<dbReference type="Pfam" id="PF13280">
    <property type="entry name" value="WYL"/>
    <property type="match status" value="1"/>
</dbReference>
<organism evidence="3">
    <name type="scientific">freshwater metagenome</name>
    <dbReference type="NCBI Taxonomy" id="449393"/>
    <lineage>
        <taxon>unclassified sequences</taxon>
        <taxon>metagenomes</taxon>
        <taxon>ecological metagenomes</taxon>
    </lineage>
</organism>
<dbReference type="PIRSF" id="PIRSF016838">
    <property type="entry name" value="PafC"/>
    <property type="match status" value="1"/>
</dbReference>
<sequence length="301" mass="33918">MNESAVDRVTRVLDLVPFILENPGIEVSVLAAKFSVSEKQVLADLELIFMCGLPGYTPYELIDLAFEDGVVTVIDPQVLDKPRVFTEIEAVVLNLGLSIIKNAINDPGQIKSIDDLQKKIGTKFTSISEISFTTSKPAFYDQVSEAITRNAAVNLTYNSISRDEVSNRTLIPKRIYLAQGNFYFIAIDTKNNQERHYRMDLILNCEISNSAHTNISSFADIEEPFEFKIQSTNKYLTERYSDLFTGVSQKGDVYLAQGRMNNPQWLKRLVISNAPDLQLLEPAFLKEEIGEQVRSTLGLYE</sequence>
<dbReference type="InterPro" id="IPR051534">
    <property type="entry name" value="CBASS_pafABC_assoc_protein"/>
</dbReference>
<dbReference type="InterPro" id="IPR028349">
    <property type="entry name" value="PafC-like"/>
</dbReference>
<dbReference type="AlphaFoldDB" id="A0A6J6EC63"/>
<proteinExistence type="predicted"/>
<feature type="domain" description="WYL" evidence="1">
    <location>
        <begin position="140"/>
        <end position="206"/>
    </location>
</feature>
<dbReference type="PANTHER" id="PTHR34580:SF9">
    <property type="entry name" value="SLL5097 PROTEIN"/>
    <property type="match status" value="1"/>
</dbReference>
<dbReference type="EMBL" id="CAEZTV010000009">
    <property type="protein sequence ID" value="CAB4574052.1"/>
    <property type="molecule type" value="Genomic_DNA"/>
</dbReference>
<dbReference type="InterPro" id="IPR026881">
    <property type="entry name" value="WYL_dom"/>
</dbReference>
<accession>A0A6J6EC63</accession>
<dbReference type="InterPro" id="IPR043839">
    <property type="entry name" value="PafC_HTH"/>
</dbReference>
<feature type="domain" description="PafC HTH" evidence="2">
    <location>
        <begin position="7"/>
        <end position="120"/>
    </location>
</feature>
<dbReference type="PROSITE" id="PS52050">
    <property type="entry name" value="WYL"/>
    <property type="match status" value="1"/>
</dbReference>
<name>A0A6J6EC63_9ZZZZ</name>